<name>A0A8H9K549_VIBVL</name>
<evidence type="ECO:0000313" key="1">
    <source>
        <dbReference type="EMBL" id="HAS8538280.1"/>
    </source>
</evidence>
<protein>
    <recommendedName>
        <fullName evidence="2">YkgJ family cysteine cluster protein</fullName>
    </recommendedName>
</protein>
<dbReference type="Proteomes" id="UP000863257">
    <property type="component" value="Unassembled WGS sequence"/>
</dbReference>
<gene>
    <name evidence="1" type="ORF">I7730_00510</name>
</gene>
<dbReference type="EMBL" id="DACRBY010000001">
    <property type="protein sequence ID" value="HAS8538280.1"/>
    <property type="molecule type" value="Genomic_DNA"/>
</dbReference>
<accession>A0A8H9K549</accession>
<dbReference type="InterPro" id="IPR005358">
    <property type="entry name" value="Puta_zinc/iron-chelating_dom"/>
</dbReference>
<dbReference type="AlphaFoldDB" id="A0A8H9K549"/>
<sequence length="126" mass="14010">MTPKKIDLKHKDLYGEIPHSEGCHTGCNACCGPVPITPFEAKELGLSENETTTPFNPITLMCSFSSNDGCKVYDKRPFMCRVFSSSEEPALKCPNGAISKNPLSTKRTQVLTNKYRKLQQIQIKSI</sequence>
<proteinExistence type="predicted"/>
<reference evidence="1" key="2">
    <citation type="submission" date="2019-01" db="EMBL/GenBank/DDBJ databases">
        <authorList>
            <consortium name="NCBI Pathogen Detection Project"/>
        </authorList>
    </citation>
    <scope>NUCLEOTIDE SEQUENCE</scope>
    <source>
        <strain evidence="1">BCW_3452</strain>
    </source>
</reference>
<dbReference type="Pfam" id="PF03692">
    <property type="entry name" value="CxxCxxCC"/>
    <property type="match status" value="1"/>
</dbReference>
<organism evidence="1">
    <name type="scientific">Vibrio vulnificus</name>
    <dbReference type="NCBI Taxonomy" id="672"/>
    <lineage>
        <taxon>Bacteria</taxon>
        <taxon>Pseudomonadati</taxon>
        <taxon>Pseudomonadota</taxon>
        <taxon>Gammaproteobacteria</taxon>
        <taxon>Vibrionales</taxon>
        <taxon>Vibrionaceae</taxon>
        <taxon>Vibrio</taxon>
    </lineage>
</organism>
<evidence type="ECO:0008006" key="2">
    <source>
        <dbReference type="Google" id="ProtNLM"/>
    </source>
</evidence>
<reference evidence="1" key="1">
    <citation type="journal article" date="2018" name="Genome Biol.">
        <title>SKESA: strategic k-mer extension for scrupulous assemblies.</title>
        <authorList>
            <person name="Souvorov A."/>
            <person name="Agarwala R."/>
            <person name="Lipman D.J."/>
        </authorList>
    </citation>
    <scope>NUCLEOTIDE SEQUENCE</scope>
    <source>
        <strain evidence="1">BCW_3452</strain>
    </source>
</reference>
<comment type="caution">
    <text evidence="1">The sequence shown here is derived from an EMBL/GenBank/DDBJ whole genome shotgun (WGS) entry which is preliminary data.</text>
</comment>